<gene>
    <name evidence="1" type="ORF">FS320_29910</name>
</gene>
<protein>
    <submittedName>
        <fullName evidence="1">Uncharacterized protein</fullName>
    </submittedName>
</protein>
<dbReference type="OrthoDB" id="8020728at2"/>
<comment type="caution">
    <text evidence="1">The sequence shown here is derived from an EMBL/GenBank/DDBJ whole genome shotgun (WGS) entry which is preliminary data.</text>
</comment>
<dbReference type="AlphaFoldDB" id="A0A5N7MSX2"/>
<dbReference type="Proteomes" id="UP000403266">
    <property type="component" value="Unassembled WGS sequence"/>
</dbReference>
<evidence type="ECO:0000313" key="2">
    <source>
        <dbReference type="Proteomes" id="UP000403266"/>
    </source>
</evidence>
<accession>A0A5N7MSX2</accession>
<organism evidence="1 2">
    <name type="scientific">Microvirga tunisiensis</name>
    <dbReference type="NCBI Taxonomy" id="2108360"/>
    <lineage>
        <taxon>Bacteria</taxon>
        <taxon>Pseudomonadati</taxon>
        <taxon>Pseudomonadota</taxon>
        <taxon>Alphaproteobacteria</taxon>
        <taxon>Hyphomicrobiales</taxon>
        <taxon>Methylobacteriaceae</taxon>
        <taxon>Microvirga</taxon>
    </lineage>
</organism>
<reference evidence="1 2" key="1">
    <citation type="journal article" date="2019" name="Syst. Appl. Microbiol.">
        <title>Microvirga tunisiensis sp. nov., a root nodule symbiotic bacterium isolated from Lupinus micranthus and L. luteus grown in Northern Tunisia.</title>
        <authorList>
            <person name="Msaddak A."/>
            <person name="Rejili M."/>
            <person name="Duran D."/>
            <person name="Mars M."/>
            <person name="Palacios J.M."/>
            <person name="Ruiz-Argueso T."/>
            <person name="Rey L."/>
            <person name="Imperial J."/>
        </authorList>
    </citation>
    <scope>NUCLEOTIDE SEQUENCE [LARGE SCALE GENOMIC DNA]</scope>
    <source>
        <strain evidence="1 2">Lmie10</strain>
    </source>
</reference>
<keyword evidence="2" id="KW-1185">Reference proteome</keyword>
<dbReference type="RefSeq" id="WP_152715889.1">
    <property type="nucleotide sequence ID" value="NZ_VOSJ01000218.1"/>
</dbReference>
<dbReference type="EMBL" id="VOSK01000208">
    <property type="protein sequence ID" value="MPR29204.1"/>
    <property type="molecule type" value="Genomic_DNA"/>
</dbReference>
<proteinExistence type="predicted"/>
<sequence>MAEARAAAEAEVLEHRGYQIRLSPTGLKWMAVVARPKQRPTLIMALDRDAAIAKAYEWIDRRLASDKSPV</sequence>
<name>A0A5N7MSX2_9HYPH</name>
<evidence type="ECO:0000313" key="1">
    <source>
        <dbReference type="EMBL" id="MPR29204.1"/>
    </source>
</evidence>